<dbReference type="Pfam" id="PF01431">
    <property type="entry name" value="Peptidase_M13"/>
    <property type="match status" value="1"/>
</dbReference>
<dbReference type="Proteomes" id="UP001057481">
    <property type="component" value="Unassembled WGS sequence"/>
</dbReference>
<keyword evidence="6" id="KW-0862">Zinc</keyword>
<feature type="domain" description="Peptidase M13 N-terminal" evidence="9">
    <location>
        <begin position="5"/>
        <end position="379"/>
    </location>
</feature>
<comment type="caution">
    <text evidence="10">The sequence shown here is derived from an EMBL/GenBank/DDBJ whole genome shotgun (WGS) entry which is preliminary data.</text>
</comment>
<dbReference type="Gene3D" id="3.40.390.10">
    <property type="entry name" value="Collagenase (Catalytic Domain)"/>
    <property type="match status" value="1"/>
</dbReference>
<keyword evidence="5" id="KW-0378">Hydrolase</keyword>
<evidence type="ECO:0000256" key="3">
    <source>
        <dbReference type="ARBA" id="ARBA00022670"/>
    </source>
</evidence>
<dbReference type="RefSeq" id="WP_205143847.1">
    <property type="nucleotide sequence ID" value="NZ_JAFBDN010000012.1"/>
</dbReference>
<dbReference type="SUPFAM" id="SSF55486">
    <property type="entry name" value="Metalloproteases ('zincins'), catalytic domain"/>
    <property type="match status" value="1"/>
</dbReference>
<comment type="cofactor">
    <cofactor evidence="1">
        <name>Zn(2+)</name>
        <dbReference type="ChEBI" id="CHEBI:29105"/>
    </cofactor>
</comment>
<organism evidence="10 11">
    <name type="scientific">Periweissella beninensis</name>
    <dbReference type="NCBI Taxonomy" id="504936"/>
    <lineage>
        <taxon>Bacteria</taxon>
        <taxon>Bacillati</taxon>
        <taxon>Bacillota</taxon>
        <taxon>Bacilli</taxon>
        <taxon>Lactobacillales</taxon>
        <taxon>Lactobacillaceae</taxon>
        <taxon>Periweissella</taxon>
    </lineage>
</organism>
<gene>
    <name evidence="10" type="ORF">KAK10_08120</name>
</gene>
<dbReference type="InterPro" id="IPR008753">
    <property type="entry name" value="Peptidase_M13_N"/>
</dbReference>
<reference evidence="10" key="1">
    <citation type="submission" date="2021-04" db="EMBL/GenBank/DDBJ databases">
        <title>Taxonomic assessment of Weissella genus.</title>
        <authorList>
            <person name="Fanelli F."/>
            <person name="Chieffi D."/>
            <person name="Dell'Aquila A."/>
            <person name="Gyu-Sung C."/>
            <person name="Franz C.M.A.P."/>
            <person name="Fusco V."/>
        </authorList>
    </citation>
    <scope>NUCLEOTIDE SEQUENCE</scope>
    <source>
        <strain evidence="10">LMG 25373</strain>
    </source>
</reference>
<proteinExistence type="inferred from homology"/>
<dbReference type="EMBL" id="JAGMVS010000070">
    <property type="protein sequence ID" value="MCM2437872.1"/>
    <property type="molecule type" value="Genomic_DNA"/>
</dbReference>
<dbReference type="InterPro" id="IPR000718">
    <property type="entry name" value="Peptidase_M13"/>
</dbReference>
<evidence type="ECO:0000313" key="11">
    <source>
        <dbReference type="Proteomes" id="UP001057481"/>
    </source>
</evidence>
<evidence type="ECO:0000259" key="8">
    <source>
        <dbReference type="Pfam" id="PF01431"/>
    </source>
</evidence>
<dbReference type="PRINTS" id="PR00786">
    <property type="entry name" value="NEPRILYSIN"/>
</dbReference>
<evidence type="ECO:0000256" key="6">
    <source>
        <dbReference type="ARBA" id="ARBA00022833"/>
    </source>
</evidence>
<dbReference type="PANTHER" id="PTHR11733">
    <property type="entry name" value="ZINC METALLOPROTEASE FAMILY M13 NEPRILYSIN-RELATED"/>
    <property type="match status" value="1"/>
</dbReference>
<dbReference type="Gene3D" id="1.10.1380.10">
    <property type="entry name" value="Neutral endopeptidase , domain2"/>
    <property type="match status" value="1"/>
</dbReference>
<keyword evidence="3" id="KW-0645">Protease</keyword>
<dbReference type="PROSITE" id="PS51885">
    <property type="entry name" value="NEPRILYSIN"/>
    <property type="match status" value="1"/>
</dbReference>
<sequence length="626" mass="71268">MVRLQDDFYTAVNEEWLKSIKIPTDRPRIGSFDEIAIKIEQQELHDFKGMLISQPEGMLGEFIKYYRMASDWENRAQLEAQPLVPVLKKIEELNSLKDLQAKLVEFEYLGIDNLLPLYVEQDMKNTSQNILNFGSFSLILPDTTYYTKDNSDAQKLITAFKDSTVKLLTMVGYRQLEAEQIVAAVITLDKQVAQFVLSNEEKSDYWKLYNPMEFSKFSEQIKFLDINAYLKELAVAPTIVNVSDLKFWQNYNEIVNEDNFAALKATLIVETVQNFAKYLSNEIRIQASEYSRILSGTKEAQVTDKAALNLAKSPFSPVVGDYYGRKYFGQAAKDDVLKMVKKMITVYENRLSNNTWLSNDTKAKAKLKLSKIGLNVGFPDKIPDRYQQKIVNEKKSILENALKFIKIEVKHHWNQLGKTPDKTEWEMPADLVNAYYHPFHNIIVFPAAILQAPFYNLKQATSANYGGIGAVIAHEISHAFDTNGARFDENGNLNSWWSSADFKAFEQRSAAMVQEFDGLTSGGAKINGHLVVSENVADLGGLSAALEAAKTEADVDLKVFFNNWATIWRNKASVDFLKLMASIDVHAPAQLRANVQVTNFAEFFEVFGITENDKMWRKPTDRVQIW</sequence>
<evidence type="ECO:0000259" key="9">
    <source>
        <dbReference type="Pfam" id="PF05649"/>
    </source>
</evidence>
<dbReference type="CDD" id="cd08662">
    <property type="entry name" value="M13"/>
    <property type="match status" value="1"/>
</dbReference>
<comment type="similarity">
    <text evidence="2">Belongs to the peptidase M13 family.</text>
</comment>
<dbReference type="InterPro" id="IPR042089">
    <property type="entry name" value="Peptidase_M13_dom_2"/>
</dbReference>
<evidence type="ECO:0000256" key="4">
    <source>
        <dbReference type="ARBA" id="ARBA00022723"/>
    </source>
</evidence>
<protein>
    <submittedName>
        <fullName evidence="10">Uncharacterized protein</fullName>
    </submittedName>
</protein>
<evidence type="ECO:0000313" key="10">
    <source>
        <dbReference type="EMBL" id="MCM2437872.1"/>
    </source>
</evidence>
<keyword evidence="4" id="KW-0479">Metal-binding</keyword>
<evidence type="ECO:0000256" key="5">
    <source>
        <dbReference type="ARBA" id="ARBA00022801"/>
    </source>
</evidence>
<dbReference type="InterPro" id="IPR018497">
    <property type="entry name" value="Peptidase_M13_C"/>
</dbReference>
<dbReference type="InterPro" id="IPR024079">
    <property type="entry name" value="MetalloPept_cat_dom_sf"/>
</dbReference>
<keyword evidence="7" id="KW-0482">Metalloprotease</keyword>
<dbReference type="Pfam" id="PF05649">
    <property type="entry name" value="Peptidase_M13_N"/>
    <property type="match status" value="1"/>
</dbReference>
<feature type="domain" description="Peptidase M13 C-terminal" evidence="8">
    <location>
        <begin position="433"/>
        <end position="623"/>
    </location>
</feature>
<keyword evidence="11" id="KW-1185">Reference proteome</keyword>
<accession>A0ABT0VN85</accession>
<evidence type="ECO:0000256" key="2">
    <source>
        <dbReference type="ARBA" id="ARBA00007357"/>
    </source>
</evidence>
<dbReference type="PANTHER" id="PTHR11733:SF167">
    <property type="entry name" value="FI17812P1-RELATED"/>
    <property type="match status" value="1"/>
</dbReference>
<evidence type="ECO:0000256" key="1">
    <source>
        <dbReference type="ARBA" id="ARBA00001947"/>
    </source>
</evidence>
<evidence type="ECO:0000256" key="7">
    <source>
        <dbReference type="ARBA" id="ARBA00023049"/>
    </source>
</evidence>
<name>A0ABT0VN85_9LACO</name>